<dbReference type="STRING" id="390242.SAMN04488024_102264"/>
<evidence type="ECO:0000313" key="2">
    <source>
        <dbReference type="Proteomes" id="UP000199455"/>
    </source>
</evidence>
<sequence length="447" mass="47811">MKKILYLFITVLIISGCKKSSFVSDFDQTPEDRMATSVAQVKNTLTAASNGWVATLSTSAGGGFGFYMTFDDKDNVSMYADLTDDAAVTSATSTYRVKTGLGANLIFDTYNYLAMLADPNPAAFGGTQPTGFKSDVEFTYVRSSADSIIFIGKQYRQLLKMVKASAAQKATYIDGGYKTAINKVKDFFATVKYPYIEVASGATLLKVAFSLSTGSTLASGKRATLTGILEDGVSTATGTGKFAFTLNGADFVGDGLIYQNITFTRMAWKDATTLALYDSAGKEYIIKSSAAPLTPLTLLFGFPTTFTYRKISITGSLPTGVTSGFTSVYNTVLSNFVSTSRVVNYTTITLTGNSTLQVYVSYNSGTSAFVATADYTYTRSGDVITLGASPAYSANWVTRATQLLPLTNYMLSGPFRIDWVTSTNPNAGLLGGLYRTADASSFIYGTL</sequence>
<dbReference type="Proteomes" id="UP000199455">
    <property type="component" value="Unassembled WGS sequence"/>
</dbReference>
<evidence type="ECO:0000313" key="1">
    <source>
        <dbReference type="EMBL" id="SDC51970.1"/>
    </source>
</evidence>
<dbReference type="RefSeq" id="WP_090765501.1">
    <property type="nucleotide sequence ID" value="NZ_FMZH01000002.1"/>
</dbReference>
<evidence type="ECO:0008006" key="3">
    <source>
        <dbReference type="Google" id="ProtNLM"/>
    </source>
</evidence>
<gene>
    <name evidence="1" type="ORF">SAMN04488024_102264</name>
</gene>
<protein>
    <recommendedName>
        <fullName evidence="3">DUF4302 domain-containing protein</fullName>
    </recommendedName>
</protein>
<proteinExistence type="predicted"/>
<dbReference type="PROSITE" id="PS51257">
    <property type="entry name" value="PROKAR_LIPOPROTEIN"/>
    <property type="match status" value="1"/>
</dbReference>
<accession>A0A1G6M930</accession>
<keyword evidence="2" id="KW-1185">Reference proteome</keyword>
<dbReference type="AlphaFoldDB" id="A0A1G6M930"/>
<dbReference type="EMBL" id="FMZH01000002">
    <property type="protein sequence ID" value="SDC51970.1"/>
    <property type="molecule type" value="Genomic_DNA"/>
</dbReference>
<dbReference type="Pfam" id="PF14135">
    <property type="entry name" value="DUF4302"/>
    <property type="match status" value="1"/>
</dbReference>
<organism evidence="1 2">
    <name type="scientific">Pedobacter soli</name>
    <dbReference type="NCBI Taxonomy" id="390242"/>
    <lineage>
        <taxon>Bacteria</taxon>
        <taxon>Pseudomonadati</taxon>
        <taxon>Bacteroidota</taxon>
        <taxon>Sphingobacteriia</taxon>
        <taxon>Sphingobacteriales</taxon>
        <taxon>Sphingobacteriaceae</taxon>
        <taxon>Pedobacter</taxon>
    </lineage>
</organism>
<reference evidence="2" key="1">
    <citation type="submission" date="2016-10" db="EMBL/GenBank/DDBJ databases">
        <authorList>
            <person name="Varghese N."/>
            <person name="Submissions S."/>
        </authorList>
    </citation>
    <scope>NUCLEOTIDE SEQUENCE [LARGE SCALE GENOMIC DNA]</scope>
    <source>
        <strain evidence="2">DSM 18609</strain>
    </source>
</reference>
<name>A0A1G6M930_9SPHI</name>
<dbReference type="InterPro" id="IPR025396">
    <property type="entry name" value="DUF4302"/>
</dbReference>